<organism evidence="1 2">
    <name type="scientific">Trapa natans</name>
    <name type="common">Water chestnut</name>
    <dbReference type="NCBI Taxonomy" id="22666"/>
    <lineage>
        <taxon>Eukaryota</taxon>
        <taxon>Viridiplantae</taxon>
        <taxon>Streptophyta</taxon>
        <taxon>Embryophyta</taxon>
        <taxon>Tracheophyta</taxon>
        <taxon>Spermatophyta</taxon>
        <taxon>Magnoliopsida</taxon>
        <taxon>eudicotyledons</taxon>
        <taxon>Gunneridae</taxon>
        <taxon>Pentapetalae</taxon>
        <taxon>rosids</taxon>
        <taxon>malvids</taxon>
        <taxon>Myrtales</taxon>
        <taxon>Lythraceae</taxon>
        <taxon>Trapa</taxon>
    </lineage>
</organism>
<dbReference type="Proteomes" id="UP001346149">
    <property type="component" value="Unassembled WGS sequence"/>
</dbReference>
<gene>
    <name evidence="1" type="ORF">SAY86_016834</name>
</gene>
<keyword evidence="2" id="KW-1185">Reference proteome</keyword>
<sequence>MDTRTTRYSDAAKITDYWVQNGNKCTLAEICASYNFVNIAFLSTFGSRRKWRYVLHTTL</sequence>
<dbReference type="Gene3D" id="3.20.20.80">
    <property type="entry name" value="Glycosidases"/>
    <property type="match status" value="1"/>
</dbReference>
<comment type="caution">
    <text evidence="1">The sequence shown here is derived from an EMBL/GenBank/DDBJ whole genome shotgun (WGS) entry which is preliminary data.</text>
</comment>
<proteinExistence type="predicted"/>
<dbReference type="AlphaFoldDB" id="A0AAN7R5X3"/>
<dbReference type="EMBL" id="JAXQNO010000010">
    <property type="protein sequence ID" value="KAK4789530.1"/>
    <property type="molecule type" value="Genomic_DNA"/>
</dbReference>
<protein>
    <submittedName>
        <fullName evidence="1">Uncharacterized protein</fullName>
    </submittedName>
</protein>
<accession>A0AAN7R5X3</accession>
<name>A0AAN7R5X3_TRANT</name>
<evidence type="ECO:0000313" key="1">
    <source>
        <dbReference type="EMBL" id="KAK4789530.1"/>
    </source>
</evidence>
<reference evidence="1 2" key="1">
    <citation type="journal article" date="2023" name="Hortic Res">
        <title>Pangenome of water caltrop reveals structural variations and asymmetric subgenome divergence after allopolyploidization.</title>
        <authorList>
            <person name="Zhang X."/>
            <person name="Chen Y."/>
            <person name="Wang L."/>
            <person name="Yuan Y."/>
            <person name="Fang M."/>
            <person name="Shi L."/>
            <person name="Lu R."/>
            <person name="Comes H.P."/>
            <person name="Ma Y."/>
            <person name="Chen Y."/>
            <person name="Huang G."/>
            <person name="Zhou Y."/>
            <person name="Zheng Z."/>
            <person name="Qiu Y."/>
        </authorList>
    </citation>
    <scope>NUCLEOTIDE SEQUENCE [LARGE SCALE GENOMIC DNA]</scope>
    <source>
        <strain evidence="1">F231</strain>
    </source>
</reference>
<evidence type="ECO:0000313" key="2">
    <source>
        <dbReference type="Proteomes" id="UP001346149"/>
    </source>
</evidence>